<feature type="active site" description="Nucleophile" evidence="4">
    <location>
        <position position="216"/>
    </location>
</feature>
<protein>
    <recommendedName>
        <fullName evidence="6">PNPLA domain-containing protein</fullName>
    </recommendedName>
</protein>
<name>F0XW16_AURAN</name>
<dbReference type="SUPFAM" id="SSF52151">
    <property type="entry name" value="FabD/lysophospholipase-like"/>
    <property type="match status" value="1"/>
</dbReference>
<reference evidence="7 8" key="1">
    <citation type="journal article" date="2011" name="Proc. Natl. Acad. Sci. U.S.A.">
        <title>Niche of harmful alga Aureococcus anophagefferens revealed through ecogenomics.</title>
        <authorList>
            <person name="Gobler C.J."/>
            <person name="Berry D.L."/>
            <person name="Dyhrman S.T."/>
            <person name="Wilhelm S.W."/>
            <person name="Salamov A."/>
            <person name="Lobanov A.V."/>
            <person name="Zhang Y."/>
            <person name="Collier J.L."/>
            <person name="Wurch L.L."/>
            <person name="Kustka A.B."/>
            <person name="Dill B.D."/>
            <person name="Shah M."/>
            <person name="VerBerkmoes N.C."/>
            <person name="Kuo A."/>
            <person name="Terry A."/>
            <person name="Pangilinan J."/>
            <person name="Lindquist E.A."/>
            <person name="Lucas S."/>
            <person name="Paulsen I.T."/>
            <person name="Hattenrath-Lehmann T.K."/>
            <person name="Talmage S.C."/>
            <person name="Walker E.A."/>
            <person name="Koch F."/>
            <person name="Burson A.M."/>
            <person name="Marcoval M.A."/>
            <person name="Tang Y.Z."/>
            <person name="Lecleir G.R."/>
            <person name="Coyne K.J."/>
            <person name="Berg G.M."/>
            <person name="Bertrand E.M."/>
            <person name="Saito M.A."/>
            <person name="Gladyshev V.N."/>
            <person name="Grigoriev I.V."/>
        </authorList>
    </citation>
    <scope>NUCLEOTIDE SEQUENCE [LARGE SCALE GENOMIC DNA]</scope>
    <source>
        <strain evidence="8">CCMP 1984</strain>
    </source>
</reference>
<keyword evidence="3 4" id="KW-0443">Lipid metabolism</keyword>
<dbReference type="PANTHER" id="PTHR24185">
    <property type="entry name" value="CALCIUM-INDEPENDENT PHOSPHOLIPASE A2-GAMMA"/>
    <property type="match status" value="1"/>
</dbReference>
<dbReference type="Proteomes" id="UP000002729">
    <property type="component" value="Unassembled WGS sequence"/>
</dbReference>
<gene>
    <name evidence="7" type="ORF">AURANDRAFT_60696</name>
</gene>
<organism evidence="8">
    <name type="scientific">Aureococcus anophagefferens</name>
    <name type="common">Harmful bloom alga</name>
    <dbReference type="NCBI Taxonomy" id="44056"/>
    <lineage>
        <taxon>Eukaryota</taxon>
        <taxon>Sar</taxon>
        <taxon>Stramenopiles</taxon>
        <taxon>Ochrophyta</taxon>
        <taxon>Pelagophyceae</taxon>
        <taxon>Pelagomonadales</taxon>
        <taxon>Pelagomonadaceae</taxon>
        <taxon>Aureococcus</taxon>
    </lineage>
</organism>
<dbReference type="GO" id="GO:0004620">
    <property type="term" value="F:phospholipase activity"/>
    <property type="evidence" value="ECO:0007669"/>
    <property type="project" value="TreeGrafter"/>
</dbReference>
<dbReference type="EMBL" id="GL833120">
    <property type="protein sequence ID" value="EGB13048.1"/>
    <property type="molecule type" value="Genomic_DNA"/>
</dbReference>
<feature type="short sequence motif" description="DGA/G" evidence="4">
    <location>
        <begin position="354"/>
        <end position="356"/>
    </location>
</feature>
<dbReference type="GO" id="GO:0016020">
    <property type="term" value="C:membrane"/>
    <property type="evidence" value="ECO:0007669"/>
    <property type="project" value="TreeGrafter"/>
</dbReference>
<feature type="active site" description="Proton acceptor" evidence="4">
    <location>
        <position position="354"/>
    </location>
</feature>
<feature type="chain" id="PRO_5003260486" description="PNPLA domain-containing protein" evidence="5">
    <location>
        <begin position="18"/>
        <end position="562"/>
    </location>
</feature>
<evidence type="ECO:0000259" key="6">
    <source>
        <dbReference type="PROSITE" id="PS51635"/>
    </source>
</evidence>
<dbReference type="InterPro" id="IPR002641">
    <property type="entry name" value="PNPLA_dom"/>
</dbReference>
<dbReference type="CDD" id="cd07199">
    <property type="entry name" value="Pat17_PNPLA8_PNPLA9_like"/>
    <property type="match status" value="1"/>
</dbReference>
<dbReference type="Pfam" id="PF01734">
    <property type="entry name" value="Patatin"/>
    <property type="match status" value="1"/>
</dbReference>
<feature type="short sequence motif" description="GXGXXG" evidence="4">
    <location>
        <begin position="182"/>
        <end position="187"/>
    </location>
</feature>
<evidence type="ECO:0000256" key="1">
    <source>
        <dbReference type="ARBA" id="ARBA00022801"/>
    </source>
</evidence>
<accession>F0XW16</accession>
<evidence type="ECO:0000313" key="8">
    <source>
        <dbReference type="Proteomes" id="UP000002729"/>
    </source>
</evidence>
<evidence type="ECO:0000256" key="3">
    <source>
        <dbReference type="ARBA" id="ARBA00023098"/>
    </source>
</evidence>
<sequence>MRLRALLATVIFRACTAANSTWTTSGVVEAGHGVGWCLQPSDAGASDWRARVVVRRVATNSSGPRYRLYSARDHVYVLAFALDASRDLAVDGAGRPLVASRRKLRLDDFDDGALVLDAGGLGAGAALHVYVASNRLEGSSAYEVAVESDAALERAADPVGGRRGAAAPARQRGASRVLSLDGGGARGVVPLAVLADVERETRARVRDKFDVFAGTSTGAIVAAGLALAELPVAVVQRLYDDLVRLIFGSKGLSPKFRAGRLQAILEAVFGADSTLRGDGGRRLVVVATDASTARLRPFLFRSFPPPEADDDDYLVDARSHHCRVVDALMASTAAPPFFPVRRFDVDGSPRRLLDGALVANNPTHFALAEASALRRGDARTGAPEQTLDLVVSLGTGAAPAKARSSAADARSFLGAIPRSVSAARDFVEGLANLLTDTDTTHDLVKRTLRETWRGDELHERYHRLDAVIDARHLRLDEGDVDVLRDLRAMALDFLKRDKHVEWKALLRALKQGPGKKKAPHVYSVVDLDVVAAPPAASALRPLRKTCARVTGLHGFFSRKHAR</sequence>
<dbReference type="eggNOG" id="KOG4231">
    <property type="taxonomic scope" value="Eukaryota"/>
</dbReference>
<dbReference type="RefSeq" id="XP_009032655.1">
    <property type="nucleotide sequence ID" value="XM_009034407.1"/>
</dbReference>
<dbReference type="AlphaFoldDB" id="F0XW16"/>
<evidence type="ECO:0000256" key="4">
    <source>
        <dbReference type="PROSITE-ProRule" id="PRU01161"/>
    </source>
</evidence>
<dbReference type="GO" id="GO:0016042">
    <property type="term" value="P:lipid catabolic process"/>
    <property type="evidence" value="ECO:0007669"/>
    <property type="project" value="UniProtKB-UniRule"/>
</dbReference>
<evidence type="ECO:0000256" key="2">
    <source>
        <dbReference type="ARBA" id="ARBA00022963"/>
    </source>
</evidence>
<evidence type="ECO:0000256" key="5">
    <source>
        <dbReference type="SAM" id="SignalP"/>
    </source>
</evidence>
<feature type="signal peptide" evidence="5">
    <location>
        <begin position="1"/>
        <end position="17"/>
    </location>
</feature>
<dbReference type="InterPro" id="IPR016035">
    <property type="entry name" value="Acyl_Trfase/lysoPLipase"/>
</dbReference>
<proteinExistence type="predicted"/>
<dbReference type="InParanoid" id="F0XW16"/>
<keyword evidence="8" id="KW-1185">Reference proteome</keyword>
<dbReference type="GO" id="GO:0006631">
    <property type="term" value="P:fatty acid metabolic process"/>
    <property type="evidence" value="ECO:0007669"/>
    <property type="project" value="TreeGrafter"/>
</dbReference>
<dbReference type="PANTHER" id="PTHR24185:SF1">
    <property type="entry name" value="CALCIUM-INDEPENDENT PHOSPHOLIPASE A2-GAMMA"/>
    <property type="match status" value="1"/>
</dbReference>
<feature type="short sequence motif" description="GXSXG" evidence="4">
    <location>
        <begin position="214"/>
        <end position="218"/>
    </location>
</feature>
<dbReference type="KEGG" id="aaf:AURANDRAFT_60696"/>
<dbReference type="Gene3D" id="3.40.1090.10">
    <property type="entry name" value="Cytosolic phospholipase A2 catalytic domain"/>
    <property type="match status" value="1"/>
</dbReference>
<keyword evidence="2 4" id="KW-0442">Lipid degradation</keyword>
<keyword evidence="1 4" id="KW-0378">Hydrolase</keyword>
<dbReference type="PROSITE" id="PS51635">
    <property type="entry name" value="PNPLA"/>
    <property type="match status" value="1"/>
</dbReference>
<evidence type="ECO:0000313" key="7">
    <source>
        <dbReference type="EMBL" id="EGB13048.1"/>
    </source>
</evidence>
<feature type="domain" description="PNPLA" evidence="6">
    <location>
        <begin position="178"/>
        <end position="367"/>
    </location>
</feature>
<keyword evidence="5" id="KW-0732">Signal</keyword>
<dbReference type="OrthoDB" id="630895at2759"/>
<dbReference type="GeneID" id="20223119"/>